<dbReference type="EMBL" id="JAEHOD010000002">
    <property type="protein sequence ID" value="KAG2454336.1"/>
    <property type="molecule type" value="Genomic_DNA"/>
</dbReference>
<proteinExistence type="predicted"/>
<gene>
    <name evidence="11" type="ORF">HYH02_001362</name>
</gene>
<feature type="region of interest" description="Disordered" evidence="9">
    <location>
        <begin position="885"/>
        <end position="908"/>
    </location>
</feature>
<protein>
    <recommendedName>
        <fullName evidence="10">Protein kinase domain-containing protein</fullName>
    </recommendedName>
</protein>
<evidence type="ECO:0000256" key="2">
    <source>
        <dbReference type="ARBA" id="ARBA00022679"/>
    </source>
</evidence>
<dbReference type="InterPro" id="IPR030616">
    <property type="entry name" value="Aur-like"/>
</dbReference>
<feature type="binding site" evidence="7">
    <location>
        <position position="154"/>
    </location>
    <ligand>
        <name>ATP</name>
        <dbReference type="ChEBI" id="CHEBI:30616"/>
    </ligand>
</feature>
<feature type="region of interest" description="Disordered" evidence="9">
    <location>
        <begin position="298"/>
        <end position="325"/>
    </location>
</feature>
<keyword evidence="2" id="KW-0808">Transferase</keyword>
<feature type="region of interest" description="Disordered" evidence="9">
    <location>
        <begin position="418"/>
        <end position="439"/>
    </location>
</feature>
<evidence type="ECO:0000259" key="10">
    <source>
        <dbReference type="PROSITE" id="PS50011"/>
    </source>
</evidence>
<feature type="active site" description="Proton acceptor" evidence="6">
    <location>
        <position position="136"/>
    </location>
</feature>
<evidence type="ECO:0000256" key="8">
    <source>
        <dbReference type="PIRSR" id="PIRSR630616-3"/>
    </source>
</evidence>
<accession>A0A835WXD5</accession>
<keyword evidence="1" id="KW-0723">Serine/threonine-protein kinase</keyword>
<dbReference type="InterPro" id="IPR000719">
    <property type="entry name" value="Prot_kinase_dom"/>
</dbReference>
<evidence type="ECO:0000256" key="9">
    <source>
        <dbReference type="SAM" id="MobiDB-lite"/>
    </source>
</evidence>
<feature type="region of interest" description="Disordered" evidence="9">
    <location>
        <begin position="372"/>
        <end position="401"/>
    </location>
</feature>
<evidence type="ECO:0000256" key="3">
    <source>
        <dbReference type="ARBA" id="ARBA00022741"/>
    </source>
</evidence>
<dbReference type="SMART" id="SM00220">
    <property type="entry name" value="S_TKc"/>
    <property type="match status" value="1"/>
</dbReference>
<keyword evidence="12" id="KW-1185">Reference proteome</keyword>
<organism evidence="11 12">
    <name type="scientific">Chlamydomonas schloesseri</name>
    <dbReference type="NCBI Taxonomy" id="2026947"/>
    <lineage>
        <taxon>Eukaryota</taxon>
        <taxon>Viridiplantae</taxon>
        <taxon>Chlorophyta</taxon>
        <taxon>core chlorophytes</taxon>
        <taxon>Chlorophyceae</taxon>
        <taxon>CS clade</taxon>
        <taxon>Chlamydomonadales</taxon>
        <taxon>Chlamydomonadaceae</taxon>
        <taxon>Chlamydomonas</taxon>
    </lineage>
</organism>
<evidence type="ECO:0000256" key="6">
    <source>
        <dbReference type="PIRSR" id="PIRSR630616-1"/>
    </source>
</evidence>
<evidence type="ECO:0000256" key="7">
    <source>
        <dbReference type="PIRSR" id="PIRSR630616-2"/>
    </source>
</evidence>
<dbReference type="AlphaFoldDB" id="A0A835WXD5"/>
<dbReference type="GO" id="GO:0005524">
    <property type="term" value="F:ATP binding"/>
    <property type="evidence" value="ECO:0007669"/>
    <property type="project" value="UniProtKB-KW"/>
</dbReference>
<feature type="compositionally biased region" description="Low complexity" evidence="9">
    <location>
        <begin position="538"/>
        <end position="561"/>
    </location>
</feature>
<dbReference type="InterPro" id="IPR008271">
    <property type="entry name" value="Ser/Thr_kinase_AS"/>
</dbReference>
<feature type="compositionally biased region" description="Polar residues" evidence="9">
    <location>
        <begin position="787"/>
        <end position="802"/>
    </location>
</feature>
<evidence type="ECO:0000256" key="5">
    <source>
        <dbReference type="ARBA" id="ARBA00022840"/>
    </source>
</evidence>
<sequence length="993" mass="101259">MDRQSWTLQDYHITNTLYSGYAAQVYTAACKYSGMEVVLKVYNDVNKAPDVAQHEMYREVAIQSSLQHHHIVHLFAAFQEGQTLVLVQEYAPGGDLLGLMAAHGGRVDEASVVKTVLRPLLEALLYLHRWGIVHRDVKPENVLFAADGTVKLADFGLAINMVEERPISRVGTLDYMAPEVLRCPIKQHMGMAPGPTTPARYGFATDCWAVGVVTFELLTGLPPYASDCRYQAEARIIAAAPPPFPHSMSHPARDFIRRLLAPIPGDRPTVRQLLAHPWVVDPDACVAAHLHHQHQHVHAVSSASAYHHTHLSQHPQQHASSPLAGAVTASSLSATAYSHAHMHALPPHPYAAAAAAVYSPYGSAHVQAHTAMTAAKPSPSHHNLPPPQQQQRPSCSGGAAAGDATCSVAAQAAEAPPCASGKQATSSNPKQHAAGPHAMGDPMLLSSYSTLPYTQASAAAAAAAAHHHAHAMASGYGPHPPHPSAYHPAHHYHGSHGALNTLALTPAPQASLAPASAASHATLTIPTFSAGKHQLAYQQPQPQQPQVPQAQHQAAASAAGHAAGGGVAESDPVRQLKEQLRALQQQQLLDLSKLPLDQIQSVIAKLQEAMRIAVAQQQQAAAGASQVPNRGTDGGATVASAAASPAPAAPSAVSGAVARAAAAGTADVQMEEAADVGSSQAGACGSAARAPACAATAATPVASGSCVHSSCHSPHSPLSVARHNAAAAAATSTGGTAPGCAQQAPHELQAAATPFAFAASLASHILHHASTAITAATTAAGPCDTASHASTATPSLTASRRTTAEATGPAVVCCPPGALTAEAVTAALLDIAHQQLQQQQQQCCQQPQPAAPTPMATASQCGSQAATPRAALFDALPHHPTIHSHAHTPLVVPAPPAAAPSTSGGGVAPMDRASGGGAVHDGDGLVYVSIGSSRKLPAGSTGGAPPQAVVVVGGSGGGGSSGGAGGEEELQQAARHIAATWFKPQLAAAAAMS</sequence>
<dbReference type="SUPFAM" id="SSF56112">
    <property type="entry name" value="Protein kinase-like (PK-like)"/>
    <property type="match status" value="1"/>
</dbReference>
<dbReference type="Gene3D" id="1.10.510.10">
    <property type="entry name" value="Transferase(Phosphotransferase) domain 1"/>
    <property type="match status" value="1"/>
</dbReference>
<dbReference type="GO" id="GO:0004674">
    <property type="term" value="F:protein serine/threonine kinase activity"/>
    <property type="evidence" value="ECO:0007669"/>
    <property type="project" value="UniProtKB-KW"/>
</dbReference>
<dbReference type="PROSITE" id="PS50011">
    <property type="entry name" value="PROTEIN_KINASE_DOM"/>
    <property type="match status" value="1"/>
</dbReference>
<feature type="domain" description="Protein kinase" evidence="10">
    <location>
        <begin position="11"/>
        <end position="279"/>
    </location>
</feature>
<feature type="binding site" evidence="7">
    <location>
        <begin position="89"/>
        <end position="91"/>
    </location>
    <ligand>
        <name>ATP</name>
        <dbReference type="ChEBI" id="CHEBI:30616"/>
    </ligand>
</feature>
<dbReference type="InterPro" id="IPR011009">
    <property type="entry name" value="Kinase-like_dom_sf"/>
</dbReference>
<reference evidence="11" key="1">
    <citation type="journal article" date="2020" name="bioRxiv">
        <title>Comparative genomics of Chlamydomonas.</title>
        <authorList>
            <person name="Craig R.J."/>
            <person name="Hasan A.R."/>
            <person name="Ness R.W."/>
            <person name="Keightley P.D."/>
        </authorList>
    </citation>
    <scope>NUCLEOTIDE SEQUENCE</scope>
    <source>
        <strain evidence="11">CCAP 11/173</strain>
    </source>
</reference>
<evidence type="ECO:0000256" key="4">
    <source>
        <dbReference type="ARBA" id="ARBA00022777"/>
    </source>
</evidence>
<feature type="cross-link" description="Glycyl lysine isopeptide (Lys-Gly) (interchain with G-Cter in SUMO2)" evidence="8">
    <location>
        <position position="138"/>
    </location>
</feature>
<feature type="compositionally biased region" description="Low complexity" evidence="9">
    <location>
        <begin position="377"/>
        <end position="396"/>
    </location>
</feature>
<feature type="binding site" evidence="7">
    <location>
        <position position="40"/>
    </location>
    <ligand>
        <name>ATP</name>
        <dbReference type="ChEBI" id="CHEBI:30616"/>
    </ligand>
</feature>
<dbReference type="PANTHER" id="PTHR24350">
    <property type="entry name" value="SERINE/THREONINE-PROTEIN KINASE IAL-RELATED"/>
    <property type="match status" value="1"/>
</dbReference>
<feature type="binding site" evidence="7">
    <location>
        <begin position="140"/>
        <end position="141"/>
    </location>
    <ligand>
        <name>ATP</name>
        <dbReference type="ChEBI" id="CHEBI:30616"/>
    </ligand>
</feature>
<comment type="caution">
    <text evidence="11">The sequence shown here is derived from an EMBL/GenBank/DDBJ whole genome shotgun (WGS) entry which is preliminary data.</text>
</comment>
<dbReference type="FunFam" id="1.10.510.10:FF:000813">
    <property type="entry name" value="Aurora-like kinase"/>
    <property type="match status" value="1"/>
</dbReference>
<keyword evidence="5 7" id="KW-0067">ATP-binding</keyword>
<feature type="region of interest" description="Disordered" evidence="9">
    <location>
        <begin position="783"/>
        <end position="802"/>
    </location>
</feature>
<dbReference type="PROSITE" id="PS00108">
    <property type="entry name" value="PROTEIN_KINASE_ST"/>
    <property type="match status" value="1"/>
</dbReference>
<evidence type="ECO:0000256" key="1">
    <source>
        <dbReference type="ARBA" id="ARBA00022527"/>
    </source>
</evidence>
<name>A0A835WXD5_9CHLO</name>
<dbReference type="Pfam" id="PF00069">
    <property type="entry name" value="Pkinase"/>
    <property type="match status" value="1"/>
</dbReference>
<evidence type="ECO:0000313" key="11">
    <source>
        <dbReference type="EMBL" id="KAG2454336.1"/>
    </source>
</evidence>
<dbReference type="OrthoDB" id="377346at2759"/>
<feature type="region of interest" description="Disordered" evidence="9">
    <location>
        <begin position="533"/>
        <end position="570"/>
    </location>
</feature>
<dbReference type="Proteomes" id="UP000613740">
    <property type="component" value="Unassembled WGS sequence"/>
</dbReference>
<keyword evidence="3 7" id="KW-0547">Nucleotide-binding</keyword>
<feature type="region of interest" description="Disordered" evidence="9">
    <location>
        <begin position="472"/>
        <end position="493"/>
    </location>
</feature>
<evidence type="ECO:0000313" key="12">
    <source>
        <dbReference type="Proteomes" id="UP000613740"/>
    </source>
</evidence>
<keyword evidence="4" id="KW-0418">Kinase</keyword>